<feature type="region of interest" description="Disordered" evidence="1">
    <location>
        <begin position="414"/>
        <end position="447"/>
    </location>
</feature>
<dbReference type="Pfam" id="PF13450">
    <property type="entry name" value="NAD_binding_8"/>
    <property type="match status" value="1"/>
</dbReference>
<organism evidence="4 5">
    <name type="scientific">Candidatus Eisenbergiella merdavium</name>
    <dbReference type="NCBI Taxonomy" id="2838551"/>
    <lineage>
        <taxon>Bacteria</taxon>
        <taxon>Bacillati</taxon>
        <taxon>Bacillota</taxon>
        <taxon>Clostridia</taxon>
        <taxon>Lachnospirales</taxon>
        <taxon>Lachnospiraceae</taxon>
        <taxon>Eisenbergiella</taxon>
    </lineage>
</organism>
<dbReference type="Proteomes" id="UP000823891">
    <property type="component" value="Unassembled WGS sequence"/>
</dbReference>
<feature type="domain" description="FAD-dependent protein C-terminal" evidence="3">
    <location>
        <begin position="286"/>
        <end position="425"/>
    </location>
</feature>
<accession>A0A9D2SQX4</accession>
<reference evidence="4" key="1">
    <citation type="journal article" date="2021" name="PeerJ">
        <title>Extensive microbial diversity within the chicken gut microbiome revealed by metagenomics and culture.</title>
        <authorList>
            <person name="Gilroy R."/>
            <person name="Ravi A."/>
            <person name="Getino M."/>
            <person name="Pursley I."/>
            <person name="Horton D.L."/>
            <person name="Alikhan N.F."/>
            <person name="Baker D."/>
            <person name="Gharbi K."/>
            <person name="Hall N."/>
            <person name="Watson M."/>
            <person name="Adriaenssens E.M."/>
            <person name="Foster-Nyarko E."/>
            <person name="Jarju S."/>
            <person name="Secka A."/>
            <person name="Antonio M."/>
            <person name="Oren A."/>
            <person name="Chaudhuri R.R."/>
            <person name="La Ragione R."/>
            <person name="Hildebrand F."/>
            <person name="Pallen M.J."/>
        </authorList>
    </citation>
    <scope>NUCLEOTIDE SEQUENCE</scope>
    <source>
        <strain evidence="4">USAMLcec2-132</strain>
    </source>
</reference>
<dbReference type="Gene3D" id="3.50.50.60">
    <property type="entry name" value="FAD/NAD(P)-binding domain"/>
    <property type="match status" value="2"/>
</dbReference>
<dbReference type="InterPro" id="IPR028348">
    <property type="entry name" value="FAD-binding_protein"/>
</dbReference>
<dbReference type="EMBL" id="DWWS01000036">
    <property type="protein sequence ID" value="HJC24090.1"/>
    <property type="molecule type" value="Genomic_DNA"/>
</dbReference>
<dbReference type="PANTHER" id="PTHR42842:SF3">
    <property type="entry name" value="FAD_NAD(P)-BINDING OXIDOREDUCTASE FAMILY PROTEIN"/>
    <property type="match status" value="1"/>
</dbReference>
<gene>
    <name evidence="4" type="ORF">H9761_10330</name>
</gene>
<comment type="caution">
    <text evidence="4">The sequence shown here is derived from an EMBL/GenBank/DDBJ whole genome shotgun (WGS) entry which is preliminary data.</text>
</comment>
<sequence length="573" mass="62604">MIQIRQLKLPPGHSGRELAQKAAGVLHIRPEEIASLRVVRQSIDARKKPEIRLIYTVEVQVKGKREEKLLAACRRNPDVGAAPEVRYHFPEPGEERLNRRPLIIGTGPAGLFCGYMLAKAGYRPLLLERGEDVESRTSRVEDFWRRGSLSADSNVQFGEGGAGTFSDGKLNTLVKDRDGRNGEVLRIFVENGAPEQILYESRPHLGTDVLSRVVKRMREQILSWGGEVRFCTRVTELVTENGRVRGVVCENGERLESDSVVLAIGHSARDTFEMLQEKGIPMEAKAFAVGLRVEHPQELINLSQYGQKNPEHLPPASYKLTAKTSEGRGVYSFCMCPGGYVVNASSEPGRLAVNGMSYSGRSGKNANSAVVVSVTPEDYGAKGPLSGIHFQRALEQRAFRAADGAVPVQRYGDYARQEGASDEKKETEHAGRNALTKQGTDAASANRQALVPPDFAPAIKGEWKEADLRPILPPAVRRAFLEGMEAFGRIIPGFSDDAVCLSGVESRTSSPVRIPRDETLQSAVRGLYPCGEGAGYAGGITSAAMDGLRVAEAIAARYQIPEKEWRNDGTVSE</sequence>
<evidence type="ECO:0000313" key="4">
    <source>
        <dbReference type="EMBL" id="HJC24090.1"/>
    </source>
</evidence>
<dbReference type="AlphaFoldDB" id="A0A9D2SQX4"/>
<dbReference type="PANTHER" id="PTHR42842">
    <property type="entry name" value="FAD/NAD(P)-BINDING OXIDOREDUCTASE"/>
    <property type="match status" value="1"/>
</dbReference>
<dbReference type="PIRSF" id="PIRSF038984">
    <property type="entry name" value="FAD_binding_protein"/>
    <property type="match status" value="1"/>
</dbReference>
<dbReference type="Pfam" id="PF01593">
    <property type="entry name" value="Amino_oxidase"/>
    <property type="match status" value="1"/>
</dbReference>
<feature type="domain" description="Amine oxidase" evidence="2">
    <location>
        <begin position="187"/>
        <end position="270"/>
    </location>
</feature>
<protein>
    <submittedName>
        <fullName evidence="4">NAD(P)-binding protein</fullName>
    </submittedName>
</protein>
<dbReference type="InterPro" id="IPR049516">
    <property type="entry name" value="FAD-depend_C"/>
</dbReference>
<dbReference type="Gene3D" id="3.30.70.2700">
    <property type="match status" value="1"/>
</dbReference>
<feature type="compositionally biased region" description="Polar residues" evidence="1">
    <location>
        <begin position="435"/>
        <end position="447"/>
    </location>
</feature>
<evidence type="ECO:0000256" key="1">
    <source>
        <dbReference type="SAM" id="MobiDB-lite"/>
    </source>
</evidence>
<dbReference type="SUPFAM" id="SSF51905">
    <property type="entry name" value="FAD/NAD(P)-binding domain"/>
    <property type="match status" value="1"/>
</dbReference>
<dbReference type="InterPro" id="IPR002937">
    <property type="entry name" value="Amino_oxidase"/>
</dbReference>
<dbReference type="InterPro" id="IPR036188">
    <property type="entry name" value="FAD/NAD-bd_sf"/>
</dbReference>
<name>A0A9D2SQX4_9FIRM</name>
<feature type="compositionally biased region" description="Basic and acidic residues" evidence="1">
    <location>
        <begin position="414"/>
        <end position="431"/>
    </location>
</feature>
<reference evidence="4" key="2">
    <citation type="submission" date="2021-04" db="EMBL/GenBank/DDBJ databases">
        <authorList>
            <person name="Gilroy R."/>
        </authorList>
    </citation>
    <scope>NUCLEOTIDE SEQUENCE</scope>
    <source>
        <strain evidence="4">USAMLcec2-132</strain>
    </source>
</reference>
<dbReference type="Pfam" id="PF21688">
    <property type="entry name" value="FAD-depend_C"/>
    <property type="match status" value="2"/>
</dbReference>
<evidence type="ECO:0000313" key="5">
    <source>
        <dbReference type="Proteomes" id="UP000823891"/>
    </source>
</evidence>
<proteinExistence type="predicted"/>
<feature type="domain" description="FAD-dependent protein C-terminal" evidence="3">
    <location>
        <begin position="442"/>
        <end position="508"/>
    </location>
</feature>
<evidence type="ECO:0000259" key="2">
    <source>
        <dbReference type="Pfam" id="PF01593"/>
    </source>
</evidence>
<dbReference type="GO" id="GO:0016491">
    <property type="term" value="F:oxidoreductase activity"/>
    <property type="evidence" value="ECO:0007669"/>
    <property type="project" value="InterPro"/>
</dbReference>
<evidence type="ECO:0000259" key="3">
    <source>
        <dbReference type="Pfam" id="PF21688"/>
    </source>
</evidence>